<protein>
    <submittedName>
        <fullName evidence="6">Helix-turn-helix transcriptional regulator</fullName>
    </submittedName>
</protein>
<keyword evidence="1" id="KW-0805">Transcription regulation</keyword>
<dbReference type="GO" id="GO:0003700">
    <property type="term" value="F:DNA-binding transcription factor activity"/>
    <property type="evidence" value="ECO:0007669"/>
    <property type="project" value="InterPro"/>
</dbReference>
<evidence type="ECO:0000313" key="7">
    <source>
        <dbReference type="Proteomes" id="UP000490922"/>
    </source>
</evidence>
<evidence type="ECO:0000256" key="2">
    <source>
        <dbReference type="ARBA" id="ARBA00023125"/>
    </source>
</evidence>
<keyword evidence="4" id="KW-0472">Membrane</keyword>
<feature type="transmembrane region" description="Helical" evidence="4">
    <location>
        <begin position="39"/>
        <end position="59"/>
    </location>
</feature>
<dbReference type="RefSeq" id="WP_151106645.1">
    <property type="nucleotide sequence ID" value="NZ_WAEM01000002.1"/>
</dbReference>
<evidence type="ECO:0000313" key="6">
    <source>
        <dbReference type="EMBL" id="KAB1156649.1"/>
    </source>
</evidence>
<name>A0A7J5AI12_9FLAO</name>
<dbReference type="PANTHER" id="PTHR43280">
    <property type="entry name" value="ARAC-FAMILY TRANSCRIPTIONAL REGULATOR"/>
    <property type="match status" value="1"/>
</dbReference>
<dbReference type="OrthoDB" id="9779074at2"/>
<feature type="transmembrane region" description="Helical" evidence="4">
    <location>
        <begin position="150"/>
        <end position="168"/>
    </location>
</feature>
<evidence type="ECO:0000256" key="4">
    <source>
        <dbReference type="SAM" id="Phobius"/>
    </source>
</evidence>
<feature type="transmembrane region" description="Helical" evidence="4">
    <location>
        <begin position="6"/>
        <end position="27"/>
    </location>
</feature>
<dbReference type="InterPro" id="IPR018060">
    <property type="entry name" value="HTH_AraC"/>
</dbReference>
<dbReference type="Gene3D" id="1.10.10.60">
    <property type="entry name" value="Homeodomain-like"/>
    <property type="match status" value="2"/>
</dbReference>
<dbReference type="GO" id="GO:0043565">
    <property type="term" value="F:sequence-specific DNA binding"/>
    <property type="evidence" value="ECO:0007669"/>
    <property type="project" value="InterPro"/>
</dbReference>
<dbReference type="EMBL" id="WAEM01000002">
    <property type="protein sequence ID" value="KAB1156649.1"/>
    <property type="molecule type" value="Genomic_DNA"/>
</dbReference>
<evidence type="ECO:0000259" key="5">
    <source>
        <dbReference type="PROSITE" id="PS01124"/>
    </source>
</evidence>
<dbReference type="AlphaFoldDB" id="A0A7J5AI12"/>
<dbReference type="PANTHER" id="PTHR43280:SF29">
    <property type="entry name" value="ARAC-FAMILY TRANSCRIPTIONAL REGULATOR"/>
    <property type="match status" value="1"/>
</dbReference>
<feature type="transmembrane region" description="Helical" evidence="4">
    <location>
        <begin position="112"/>
        <end position="130"/>
    </location>
</feature>
<feature type="transmembrane region" description="Helical" evidence="4">
    <location>
        <begin position="189"/>
        <end position="211"/>
    </location>
</feature>
<proteinExistence type="predicted"/>
<keyword evidence="2" id="KW-0238">DNA-binding</keyword>
<dbReference type="Proteomes" id="UP000490922">
    <property type="component" value="Unassembled WGS sequence"/>
</dbReference>
<dbReference type="SUPFAM" id="SSF46689">
    <property type="entry name" value="Homeodomain-like"/>
    <property type="match status" value="1"/>
</dbReference>
<organism evidence="6 7">
    <name type="scientific">Flavobacterium luteum</name>
    <dbReference type="NCBI Taxonomy" id="2026654"/>
    <lineage>
        <taxon>Bacteria</taxon>
        <taxon>Pseudomonadati</taxon>
        <taxon>Bacteroidota</taxon>
        <taxon>Flavobacteriia</taxon>
        <taxon>Flavobacteriales</taxon>
        <taxon>Flavobacteriaceae</taxon>
        <taxon>Flavobacterium</taxon>
    </lineage>
</organism>
<dbReference type="SMART" id="SM00342">
    <property type="entry name" value="HTH_ARAC"/>
    <property type="match status" value="1"/>
</dbReference>
<gene>
    <name evidence="6" type="ORF">F6464_04665</name>
</gene>
<accession>A0A7J5AI12</accession>
<dbReference type="InterPro" id="IPR009057">
    <property type="entry name" value="Homeodomain-like_sf"/>
</dbReference>
<feature type="transmembrane region" description="Helical" evidence="4">
    <location>
        <begin position="223"/>
        <end position="243"/>
    </location>
</feature>
<evidence type="ECO:0000256" key="3">
    <source>
        <dbReference type="ARBA" id="ARBA00023163"/>
    </source>
</evidence>
<feature type="transmembrane region" description="Helical" evidence="4">
    <location>
        <begin position="71"/>
        <end position="91"/>
    </location>
</feature>
<dbReference type="Pfam" id="PF12833">
    <property type="entry name" value="HTH_18"/>
    <property type="match status" value="1"/>
</dbReference>
<keyword evidence="3" id="KW-0804">Transcription</keyword>
<feature type="domain" description="HTH araC/xylS-type" evidence="5">
    <location>
        <begin position="297"/>
        <end position="401"/>
    </location>
</feature>
<comment type="caution">
    <text evidence="6">The sequence shown here is derived from an EMBL/GenBank/DDBJ whole genome shotgun (WGS) entry which is preliminary data.</text>
</comment>
<dbReference type="PROSITE" id="PS01124">
    <property type="entry name" value="HTH_ARAC_FAMILY_2"/>
    <property type="match status" value="1"/>
</dbReference>
<keyword evidence="4" id="KW-0812">Transmembrane</keyword>
<evidence type="ECO:0000256" key="1">
    <source>
        <dbReference type="ARBA" id="ARBA00023015"/>
    </source>
</evidence>
<sequence length="402" mass="47763">MLYDFNFYSSLLLITFTQGVIYCLLLLKKGIQTEDKSNFWLSIFVFLCSMFIAPWMLGFAGWYDNQPYRDFMFYMPFQHLFFIGPIIFFYTQSLLNPSFKFNKKNALHLVPGLLYLVYNLYVFVYDKIIIKDYYFYQDGIDKDFDEWYQTIGKISMTLYFILTIRYYNRYKKLIVQLTSNADSMLYKWIKNYLIAFLIMLLLPYAFEVINYFYPSTNSYKDGWWFYLAFSLVLYYIALTGYSNEVHSKIGFKMSAFDSKPILLLTTSDSFPDEENIIDIDFEEQNEKKSEEVEIWKKQIERLIQSEKLYQDPELTLAEVAKKLQTNTSVISKAINQGFQMNFNDFINNYRIEAVKDLFAKGEHKKSTLLGIAYDCGFNSKATFNRAFKKSTNFSPKEYLNTI</sequence>
<keyword evidence="7" id="KW-1185">Reference proteome</keyword>
<keyword evidence="4" id="KW-1133">Transmembrane helix</keyword>
<reference evidence="6 7" key="1">
    <citation type="submission" date="2019-09" db="EMBL/GenBank/DDBJ databases">
        <title>Flavobacterium sp. nov., isolated from glacier ice.</title>
        <authorList>
            <person name="Liu Q."/>
        </authorList>
    </citation>
    <scope>NUCLEOTIDE SEQUENCE [LARGE SCALE GENOMIC DNA]</scope>
    <source>
        <strain evidence="6 7">NBRC 112527</strain>
    </source>
</reference>